<dbReference type="PANTHER" id="PTHR43877">
    <property type="entry name" value="AMINOALKYLPHOSPHONATE N-ACETYLTRANSFERASE-RELATED-RELATED"/>
    <property type="match status" value="1"/>
</dbReference>
<keyword evidence="5" id="KW-1185">Reference proteome</keyword>
<dbReference type="InterPro" id="IPR050832">
    <property type="entry name" value="Bact_Acetyltransf"/>
</dbReference>
<comment type="caution">
    <text evidence="4">The sequence shown here is derived from an EMBL/GenBank/DDBJ whole genome shotgun (WGS) entry which is preliminary data.</text>
</comment>
<dbReference type="Gene3D" id="3.40.630.30">
    <property type="match status" value="1"/>
</dbReference>
<proteinExistence type="predicted"/>
<evidence type="ECO:0000256" key="1">
    <source>
        <dbReference type="ARBA" id="ARBA00022679"/>
    </source>
</evidence>
<keyword evidence="1" id="KW-0808">Transferase</keyword>
<protein>
    <recommendedName>
        <fullName evidence="3">N-acetyltransferase domain-containing protein</fullName>
    </recommendedName>
</protein>
<dbReference type="SUPFAM" id="SSF55729">
    <property type="entry name" value="Acyl-CoA N-acyltransferases (Nat)"/>
    <property type="match status" value="1"/>
</dbReference>
<reference evidence="5" key="1">
    <citation type="journal article" date="2019" name="Int. J. Syst. Evol. Microbiol.">
        <title>The Global Catalogue of Microorganisms (GCM) 10K type strain sequencing project: providing services to taxonomists for standard genome sequencing and annotation.</title>
        <authorList>
            <consortium name="The Broad Institute Genomics Platform"/>
            <consortium name="The Broad Institute Genome Sequencing Center for Infectious Disease"/>
            <person name="Wu L."/>
            <person name="Ma J."/>
        </authorList>
    </citation>
    <scope>NUCLEOTIDE SEQUENCE [LARGE SCALE GENOMIC DNA]</scope>
    <source>
        <strain evidence="5">JCM 18409</strain>
    </source>
</reference>
<keyword evidence="2" id="KW-0012">Acyltransferase</keyword>
<dbReference type="Proteomes" id="UP001501759">
    <property type="component" value="Unassembled WGS sequence"/>
</dbReference>
<evidence type="ECO:0000313" key="5">
    <source>
        <dbReference type="Proteomes" id="UP001501759"/>
    </source>
</evidence>
<dbReference type="InterPro" id="IPR016181">
    <property type="entry name" value="Acyl_CoA_acyltransferase"/>
</dbReference>
<dbReference type="RefSeq" id="WP_345651028.1">
    <property type="nucleotide sequence ID" value="NZ_BAABKB010000016.1"/>
</dbReference>
<dbReference type="InterPro" id="IPR000182">
    <property type="entry name" value="GNAT_dom"/>
</dbReference>
<sequence length="145" mass="15605">MSVEVQVVREATDEVVGAVARLLPQLSSTAKEPDRESVTELLRSDANSLLTARIQGQVVGMLTLITFPLPSGLRCRIEDVVVDETARGHGVGAALTAEALRLAEAAGARTVDLTSRPSRGAANRLYERLGFQGRDSKVYRFVVQS</sequence>
<organism evidence="4 5">
    <name type="scientific">Streptomyces siamensis</name>
    <dbReference type="NCBI Taxonomy" id="1274986"/>
    <lineage>
        <taxon>Bacteria</taxon>
        <taxon>Bacillati</taxon>
        <taxon>Actinomycetota</taxon>
        <taxon>Actinomycetes</taxon>
        <taxon>Kitasatosporales</taxon>
        <taxon>Streptomycetaceae</taxon>
        <taxon>Streptomyces</taxon>
    </lineage>
</organism>
<dbReference type="Pfam" id="PF00583">
    <property type="entry name" value="Acetyltransf_1"/>
    <property type="match status" value="1"/>
</dbReference>
<evidence type="ECO:0000256" key="2">
    <source>
        <dbReference type="ARBA" id="ARBA00023315"/>
    </source>
</evidence>
<dbReference type="PANTHER" id="PTHR43877:SF2">
    <property type="entry name" value="AMINOALKYLPHOSPHONATE N-ACETYLTRANSFERASE-RELATED"/>
    <property type="match status" value="1"/>
</dbReference>
<name>A0ABP9J024_9ACTN</name>
<gene>
    <name evidence="4" type="ORF">GCM10023335_41480</name>
</gene>
<dbReference type="PROSITE" id="PS51186">
    <property type="entry name" value="GNAT"/>
    <property type="match status" value="1"/>
</dbReference>
<evidence type="ECO:0000259" key="3">
    <source>
        <dbReference type="PROSITE" id="PS51186"/>
    </source>
</evidence>
<evidence type="ECO:0000313" key="4">
    <source>
        <dbReference type="EMBL" id="GAA5016081.1"/>
    </source>
</evidence>
<dbReference type="EMBL" id="BAABKB010000016">
    <property type="protein sequence ID" value="GAA5016081.1"/>
    <property type="molecule type" value="Genomic_DNA"/>
</dbReference>
<feature type="domain" description="N-acetyltransferase" evidence="3">
    <location>
        <begin position="6"/>
        <end position="145"/>
    </location>
</feature>
<dbReference type="CDD" id="cd04301">
    <property type="entry name" value="NAT_SF"/>
    <property type="match status" value="1"/>
</dbReference>
<accession>A0ABP9J024</accession>